<dbReference type="InterPro" id="IPR029058">
    <property type="entry name" value="AB_hydrolase_fold"/>
</dbReference>
<gene>
    <name evidence="1" type="ORF">N7469_011547</name>
</gene>
<evidence type="ECO:0000313" key="1">
    <source>
        <dbReference type="EMBL" id="KAJ5216682.1"/>
    </source>
</evidence>
<comment type="caution">
    <text evidence="1">The sequence shown here is derived from an EMBL/GenBank/DDBJ whole genome shotgun (WGS) entry which is preliminary data.</text>
</comment>
<dbReference type="SUPFAM" id="SSF53474">
    <property type="entry name" value="alpha/beta-Hydrolases"/>
    <property type="match status" value="1"/>
</dbReference>
<dbReference type="EMBL" id="JAPQKT010000011">
    <property type="protein sequence ID" value="KAJ5216682.1"/>
    <property type="molecule type" value="Genomic_DNA"/>
</dbReference>
<evidence type="ECO:0000313" key="2">
    <source>
        <dbReference type="Proteomes" id="UP001147733"/>
    </source>
</evidence>
<dbReference type="Proteomes" id="UP001147733">
    <property type="component" value="Unassembled WGS sequence"/>
</dbReference>
<dbReference type="OrthoDB" id="2891848at2759"/>
<dbReference type="RefSeq" id="XP_056494961.1">
    <property type="nucleotide sequence ID" value="XM_056650452.1"/>
</dbReference>
<name>A0A9W9NBA2_PENCI</name>
<reference evidence="1" key="1">
    <citation type="submission" date="2022-11" db="EMBL/GenBank/DDBJ databases">
        <authorList>
            <person name="Petersen C."/>
        </authorList>
    </citation>
    <scope>NUCLEOTIDE SEQUENCE</scope>
    <source>
        <strain evidence="1">IBT 23319</strain>
    </source>
</reference>
<dbReference type="AlphaFoldDB" id="A0A9W9NBA2"/>
<protein>
    <submittedName>
        <fullName evidence="1">Uncharacterized protein</fullName>
    </submittedName>
</protein>
<sequence length="376" mass="41425">MASHDHIDSPSLYPGEVLDTIGGFSTIYHYAPSPVEDKSCKPLIVLIPGAVHLARIFYGGHEGHRREDFLVHWLNKMGFGVLSLSYPLETSPSLMPATGSSFSIADWGHQAALTAQLIVDRHSLSTRSVILASWSMGGRVVVQFNIACKQLNLNVLQYISLAATPGISGIRSTGSTANCTAAGYFGISQRVEAFCKQLVAVNEANHDRKVIPRETYLREYVGATPINLIGLGLKYDGKNSFIKSDTTHEEDSRVFDIENFPLVSALYPTSPQDSGHALTDKATWGFLMAYQLESMIPKQRLKHAEGTLMWDRLRTLFDVAPSRMSRPITGNHFFFVGEKGARETTDQFMALLREGTALREELASILTAEESKSNDA</sequence>
<reference evidence="1" key="2">
    <citation type="journal article" date="2023" name="IMA Fungus">
        <title>Comparative genomic study of the Penicillium genus elucidates a diverse pangenome and 15 lateral gene transfer events.</title>
        <authorList>
            <person name="Petersen C."/>
            <person name="Sorensen T."/>
            <person name="Nielsen M.R."/>
            <person name="Sondergaard T.E."/>
            <person name="Sorensen J.L."/>
            <person name="Fitzpatrick D.A."/>
            <person name="Frisvad J.C."/>
            <person name="Nielsen K.L."/>
        </authorList>
    </citation>
    <scope>NUCLEOTIDE SEQUENCE</scope>
    <source>
        <strain evidence="1">IBT 23319</strain>
    </source>
</reference>
<dbReference type="Gene3D" id="3.40.50.1820">
    <property type="entry name" value="alpha/beta hydrolase"/>
    <property type="match status" value="1"/>
</dbReference>
<dbReference type="GO" id="GO:0017000">
    <property type="term" value="P:antibiotic biosynthetic process"/>
    <property type="evidence" value="ECO:0007669"/>
    <property type="project" value="UniProtKB-ARBA"/>
</dbReference>
<dbReference type="GeneID" id="81389619"/>
<accession>A0A9W9NBA2</accession>
<dbReference type="GO" id="GO:0072330">
    <property type="term" value="P:monocarboxylic acid biosynthetic process"/>
    <property type="evidence" value="ECO:0007669"/>
    <property type="project" value="UniProtKB-ARBA"/>
</dbReference>
<organism evidence="1 2">
    <name type="scientific">Penicillium citrinum</name>
    <dbReference type="NCBI Taxonomy" id="5077"/>
    <lineage>
        <taxon>Eukaryota</taxon>
        <taxon>Fungi</taxon>
        <taxon>Dikarya</taxon>
        <taxon>Ascomycota</taxon>
        <taxon>Pezizomycotina</taxon>
        <taxon>Eurotiomycetes</taxon>
        <taxon>Eurotiomycetidae</taxon>
        <taxon>Eurotiales</taxon>
        <taxon>Aspergillaceae</taxon>
        <taxon>Penicillium</taxon>
    </lineage>
</organism>
<keyword evidence="2" id="KW-1185">Reference proteome</keyword>
<proteinExistence type="predicted"/>